<dbReference type="OrthoDB" id="9811121at2"/>
<organism evidence="2 3">
    <name type="scientific">Oligella urethralis DNF00040</name>
    <dbReference type="NCBI Taxonomy" id="1401065"/>
    <lineage>
        <taxon>Bacteria</taxon>
        <taxon>Pseudomonadati</taxon>
        <taxon>Pseudomonadota</taxon>
        <taxon>Betaproteobacteria</taxon>
        <taxon>Burkholderiales</taxon>
        <taxon>Alcaligenaceae</taxon>
        <taxon>Oligella</taxon>
    </lineage>
</organism>
<accession>A0A095Z7H4</accession>
<dbReference type="GO" id="GO:0016787">
    <property type="term" value="F:hydrolase activity"/>
    <property type="evidence" value="ECO:0007669"/>
    <property type="project" value="UniProtKB-KW"/>
</dbReference>
<dbReference type="InterPro" id="IPR003010">
    <property type="entry name" value="C-N_Hydrolase"/>
</dbReference>
<evidence type="ECO:0000259" key="1">
    <source>
        <dbReference type="PROSITE" id="PS50263"/>
    </source>
</evidence>
<dbReference type="eggNOG" id="COG0388">
    <property type="taxonomic scope" value="Bacteria"/>
</dbReference>
<dbReference type="CDD" id="cd07581">
    <property type="entry name" value="nitrilase_3"/>
    <property type="match status" value="1"/>
</dbReference>
<name>A0A095Z7H4_9BURK</name>
<feature type="domain" description="CN hydrolase" evidence="1">
    <location>
        <begin position="7"/>
        <end position="253"/>
    </location>
</feature>
<dbReference type="PANTHER" id="PTHR23088:SF27">
    <property type="entry name" value="DEAMINATED GLUTATHIONE AMIDASE"/>
    <property type="match status" value="1"/>
</dbReference>
<dbReference type="Gene3D" id="3.60.110.10">
    <property type="entry name" value="Carbon-nitrogen hydrolase"/>
    <property type="match status" value="1"/>
</dbReference>
<comment type="caution">
    <text evidence="2">The sequence shown here is derived from an EMBL/GenBank/DDBJ whole genome shotgun (WGS) entry which is preliminary data.</text>
</comment>
<dbReference type="Pfam" id="PF00795">
    <property type="entry name" value="CN_hydrolase"/>
    <property type="match status" value="1"/>
</dbReference>
<dbReference type="PROSITE" id="PS50263">
    <property type="entry name" value="CN_HYDROLASE"/>
    <property type="match status" value="1"/>
</dbReference>
<sequence length="273" mass="29996">MVSQEQLRVAVAQFPGSNDIVQNKQYILDLSRQAAEAKAELVVFPEAAMCAFSSDLETLQAVAGEHSAAFIEFMQQLAQDHGFAVIVGVLNPSEQADDARVVNQLIAIGADGQLITRYTKIHLYDAFSFKESDKVQPATLYEDQRELSLFKLKGFSIGLVNCYDLRFPELSRKLAIAGADILSISAAWLAGPYKEMHWQTLSQARAIENTCYVLACGQTAPKNTGQSMIIDPMGAILAGAAEEPGVIVQTLTRERIRAVRQTLPCLANRRYEV</sequence>
<evidence type="ECO:0000313" key="2">
    <source>
        <dbReference type="EMBL" id="KGF30628.1"/>
    </source>
</evidence>
<dbReference type="Proteomes" id="UP000029629">
    <property type="component" value="Unassembled WGS sequence"/>
</dbReference>
<proteinExistence type="predicted"/>
<dbReference type="SUPFAM" id="SSF56317">
    <property type="entry name" value="Carbon-nitrogen hydrolase"/>
    <property type="match status" value="1"/>
</dbReference>
<reference evidence="2 3" key="1">
    <citation type="submission" date="2014-07" db="EMBL/GenBank/DDBJ databases">
        <authorList>
            <person name="McCorrison J."/>
            <person name="Sanka R."/>
            <person name="Torralba M."/>
            <person name="Gillis M."/>
            <person name="Haft D.H."/>
            <person name="Methe B."/>
            <person name="Sutton G."/>
            <person name="Nelson K.E."/>
        </authorList>
    </citation>
    <scope>NUCLEOTIDE SEQUENCE [LARGE SCALE GENOMIC DNA]</scope>
    <source>
        <strain evidence="2 3">DNF00040</strain>
    </source>
</reference>
<dbReference type="InterPro" id="IPR036526">
    <property type="entry name" value="C-N_Hydrolase_sf"/>
</dbReference>
<keyword evidence="3" id="KW-1185">Reference proteome</keyword>
<keyword evidence="2" id="KW-0378">Hydrolase</keyword>
<evidence type="ECO:0000313" key="3">
    <source>
        <dbReference type="Proteomes" id="UP000029629"/>
    </source>
</evidence>
<dbReference type="PANTHER" id="PTHR23088">
    <property type="entry name" value="NITRILASE-RELATED"/>
    <property type="match status" value="1"/>
</dbReference>
<dbReference type="AlphaFoldDB" id="A0A095Z7H4"/>
<gene>
    <name evidence="2" type="ORF">HMPREF2130_05700</name>
</gene>
<dbReference type="EMBL" id="JRNI01000021">
    <property type="protein sequence ID" value="KGF30628.1"/>
    <property type="molecule type" value="Genomic_DNA"/>
</dbReference>
<protein>
    <submittedName>
        <fullName evidence="2">Hydrolase</fullName>
    </submittedName>
</protein>